<gene>
    <name evidence="1" type="ORF">RRF57_000591</name>
</gene>
<keyword evidence="2" id="KW-1185">Reference proteome</keyword>
<dbReference type="AlphaFoldDB" id="A0AAN7YUA9"/>
<comment type="caution">
    <text evidence="1">The sequence shown here is derived from an EMBL/GenBank/DDBJ whole genome shotgun (WGS) entry which is preliminary data.</text>
</comment>
<evidence type="ECO:0000313" key="2">
    <source>
        <dbReference type="Proteomes" id="UP001305414"/>
    </source>
</evidence>
<evidence type="ECO:0000313" key="1">
    <source>
        <dbReference type="EMBL" id="KAK5624875.1"/>
    </source>
</evidence>
<accession>A0AAN7YUA9</accession>
<sequence>MPQASSMLAIPAPTPIWAREPAPVAGPEEVLIGAELVTELELGGSVVLPTDVVKLDELVGTAVVPGFSVEDGVVPPEVEPVEAG</sequence>
<protein>
    <submittedName>
        <fullName evidence="1">Uncharacterized protein</fullName>
    </submittedName>
</protein>
<reference evidence="1 2" key="1">
    <citation type="submission" date="2023-10" db="EMBL/GenBank/DDBJ databases">
        <title>Draft genome sequence of Xylaria bambusicola isolate GMP-LS, the root and basal stem rot pathogen of sugarcane in Indonesia.</title>
        <authorList>
            <person name="Selvaraj P."/>
            <person name="Muralishankar V."/>
            <person name="Muruganantham S."/>
            <person name="Sp S."/>
            <person name="Haryani S."/>
            <person name="Lau K.J.X."/>
            <person name="Naqvi N.I."/>
        </authorList>
    </citation>
    <scope>NUCLEOTIDE SEQUENCE [LARGE SCALE GENOMIC DNA]</scope>
    <source>
        <strain evidence="1">GMP-LS</strain>
    </source>
</reference>
<name>A0AAN7YUA9_9PEZI</name>
<proteinExistence type="predicted"/>
<organism evidence="1 2">
    <name type="scientific">Xylaria bambusicola</name>
    <dbReference type="NCBI Taxonomy" id="326684"/>
    <lineage>
        <taxon>Eukaryota</taxon>
        <taxon>Fungi</taxon>
        <taxon>Dikarya</taxon>
        <taxon>Ascomycota</taxon>
        <taxon>Pezizomycotina</taxon>
        <taxon>Sordariomycetes</taxon>
        <taxon>Xylariomycetidae</taxon>
        <taxon>Xylariales</taxon>
        <taxon>Xylariaceae</taxon>
        <taxon>Xylaria</taxon>
    </lineage>
</organism>
<dbReference type="EMBL" id="JAWHQM010000002">
    <property type="protein sequence ID" value="KAK5624875.1"/>
    <property type="molecule type" value="Genomic_DNA"/>
</dbReference>
<dbReference type="Proteomes" id="UP001305414">
    <property type="component" value="Unassembled WGS sequence"/>
</dbReference>